<protein>
    <submittedName>
        <fullName evidence="7">TolC family protein</fullName>
    </submittedName>
</protein>
<accession>A0ABS1L0Y7</accession>
<evidence type="ECO:0000256" key="1">
    <source>
        <dbReference type="ARBA" id="ARBA00004442"/>
    </source>
</evidence>
<keyword evidence="2" id="KW-1134">Transmembrane beta strand</keyword>
<keyword evidence="3" id="KW-0812">Transmembrane</keyword>
<evidence type="ECO:0000313" key="8">
    <source>
        <dbReference type="Proteomes" id="UP000613030"/>
    </source>
</evidence>
<dbReference type="InterPro" id="IPR051906">
    <property type="entry name" value="TolC-like"/>
</dbReference>
<dbReference type="RefSeq" id="WP_202015593.1">
    <property type="nucleotide sequence ID" value="NZ_JAERRB010000015.1"/>
</dbReference>
<evidence type="ECO:0000313" key="7">
    <source>
        <dbReference type="EMBL" id="MBL0745250.1"/>
    </source>
</evidence>
<dbReference type="PANTHER" id="PTHR30026:SF20">
    <property type="entry name" value="OUTER MEMBRANE PROTEIN TOLC"/>
    <property type="match status" value="1"/>
</dbReference>
<comment type="subcellular location">
    <subcellularLocation>
        <location evidence="1">Cell outer membrane</location>
    </subcellularLocation>
</comment>
<dbReference type="EMBL" id="JAERRB010000015">
    <property type="protein sequence ID" value="MBL0745250.1"/>
    <property type="molecule type" value="Genomic_DNA"/>
</dbReference>
<proteinExistence type="predicted"/>
<feature type="compositionally biased region" description="Polar residues" evidence="6">
    <location>
        <begin position="17"/>
        <end position="26"/>
    </location>
</feature>
<evidence type="ECO:0000256" key="6">
    <source>
        <dbReference type="SAM" id="MobiDB-lite"/>
    </source>
</evidence>
<dbReference type="Proteomes" id="UP000613030">
    <property type="component" value="Unassembled WGS sequence"/>
</dbReference>
<evidence type="ECO:0000256" key="2">
    <source>
        <dbReference type="ARBA" id="ARBA00022452"/>
    </source>
</evidence>
<keyword evidence="4" id="KW-0472">Membrane</keyword>
<name>A0ABS1L0Y7_9BACT</name>
<gene>
    <name evidence="7" type="ORF">JI741_28730</name>
</gene>
<dbReference type="SUPFAM" id="SSF56954">
    <property type="entry name" value="Outer membrane efflux proteins (OEP)"/>
    <property type="match status" value="1"/>
</dbReference>
<evidence type="ECO:0000256" key="4">
    <source>
        <dbReference type="ARBA" id="ARBA00023136"/>
    </source>
</evidence>
<comment type="caution">
    <text evidence="7">The sequence shown here is derived from an EMBL/GenBank/DDBJ whole genome shotgun (WGS) entry which is preliminary data.</text>
</comment>
<dbReference type="PANTHER" id="PTHR30026">
    <property type="entry name" value="OUTER MEMBRANE PROTEIN TOLC"/>
    <property type="match status" value="1"/>
</dbReference>
<feature type="region of interest" description="Disordered" evidence="6">
    <location>
        <begin position="1"/>
        <end position="26"/>
    </location>
</feature>
<reference evidence="7 8" key="1">
    <citation type="submission" date="2021-01" db="EMBL/GenBank/DDBJ databases">
        <title>Chryseolinea sp. Jin1 Genome sequencing and assembly.</title>
        <authorList>
            <person name="Kim I."/>
        </authorList>
    </citation>
    <scope>NUCLEOTIDE SEQUENCE [LARGE SCALE GENOMIC DNA]</scope>
    <source>
        <strain evidence="7 8">Jin1</strain>
    </source>
</reference>
<organism evidence="7 8">
    <name type="scientific">Chryseolinea lacunae</name>
    <dbReference type="NCBI Taxonomy" id="2801331"/>
    <lineage>
        <taxon>Bacteria</taxon>
        <taxon>Pseudomonadati</taxon>
        <taxon>Bacteroidota</taxon>
        <taxon>Cytophagia</taxon>
        <taxon>Cytophagales</taxon>
        <taxon>Fulvivirgaceae</taxon>
        <taxon>Chryseolinea</taxon>
    </lineage>
</organism>
<sequence>MKNIKQGGPLVPRVGLSATSPRPTAQPNPALRAFRCYPCRVVLLWALLIASSSAFAQVMSLDTVLATIDRRNPMLQQYNEKASAYREYTAGAKSWMAPMVGAGTFMTPYPGQQLMEARDKGSIMISVEQQIPNPARLQANQNYLASRAAIEEKGRAVQFNSLRAEAKTLYYQWLVAEEKVRVLRENERALQLMLKLARLRYPYNQGSLGNIYKTEGRLLEVQNMLLMAQGDIDEKSYRLKSLMTLPAQTPLQVDTTLQITFQPFASPFDTAALSAQRSDIQQLDRTIEAMQLNQQLQRYQAKPDFKIRFDHMQPLGDMPVQFTAMAMISIPIAPWSSKMYKAEVRGMHYDIQAMKRERESVLVETQGMLAGMSAQIARMQQQVDNYQHKIVPALQKNYDAALLAYEENREQLPVVIDGWEALNMAQVEYLNKREALYIMIVTYEKQAEK</sequence>
<keyword evidence="5" id="KW-0998">Cell outer membrane</keyword>
<evidence type="ECO:0000256" key="5">
    <source>
        <dbReference type="ARBA" id="ARBA00023237"/>
    </source>
</evidence>
<keyword evidence="8" id="KW-1185">Reference proteome</keyword>
<dbReference type="Gene3D" id="1.20.1600.10">
    <property type="entry name" value="Outer membrane efflux proteins (OEP)"/>
    <property type="match status" value="1"/>
</dbReference>
<evidence type="ECO:0000256" key="3">
    <source>
        <dbReference type="ARBA" id="ARBA00022692"/>
    </source>
</evidence>